<proteinExistence type="inferred from homology"/>
<dbReference type="EMBL" id="KE651167">
    <property type="protein sequence ID" value="EEB09135.2"/>
    <property type="molecule type" value="Genomic_DNA"/>
</dbReference>
<dbReference type="RefSeq" id="XP_002175428.2">
    <property type="nucleotide sequence ID" value="XM_002175392.2"/>
</dbReference>
<dbReference type="VEuPathDB" id="FungiDB:SJAG_05329"/>
<dbReference type="GO" id="GO:0051301">
    <property type="term" value="P:cell division"/>
    <property type="evidence" value="ECO:0007669"/>
    <property type="project" value="UniProtKB-KW"/>
</dbReference>
<evidence type="ECO:0000313" key="7">
    <source>
        <dbReference type="Proteomes" id="UP000001744"/>
    </source>
</evidence>
<dbReference type="GO" id="GO:0031145">
    <property type="term" value="P:anaphase-promoting complex-dependent catabolic process"/>
    <property type="evidence" value="ECO:0000318"/>
    <property type="project" value="GO_Central"/>
</dbReference>
<dbReference type="PANTHER" id="PTHR12827:SF3">
    <property type="entry name" value="ANAPHASE-PROMOTING COMPLEX SUBUNIT 1"/>
    <property type="match status" value="1"/>
</dbReference>
<dbReference type="GO" id="GO:0007091">
    <property type="term" value="P:metaphase/anaphase transition of mitotic cell cycle"/>
    <property type="evidence" value="ECO:0000318"/>
    <property type="project" value="GO_Central"/>
</dbReference>
<keyword evidence="3" id="KW-0498">Mitosis</keyword>
<evidence type="ECO:0000313" key="5">
    <source>
        <dbReference type="EMBL" id="EEB09135.2"/>
    </source>
</evidence>
<dbReference type="JaponicusDB" id="SJAG_05329">
    <property type="gene designation" value="cut4"/>
</dbReference>
<dbReference type="eggNOG" id="KOG1858">
    <property type="taxonomic scope" value="Eukaryota"/>
</dbReference>
<evidence type="ECO:0000256" key="1">
    <source>
        <dbReference type="ARBA" id="ARBA00010547"/>
    </source>
</evidence>
<dbReference type="OrthoDB" id="26401at2759"/>
<gene>
    <name evidence="6" type="primary">cut4</name>
    <name evidence="5" type="ORF">SJAG_05329</name>
</gene>
<keyword evidence="4" id="KW-0131">Cell cycle</keyword>
<accession>B6K6I1</accession>
<dbReference type="Proteomes" id="UP000001744">
    <property type="component" value="Unassembled WGS sequence"/>
</dbReference>
<dbReference type="Gene3D" id="1.25.10.10">
    <property type="entry name" value="Leucine-rich Repeat Variant"/>
    <property type="match status" value="1"/>
</dbReference>
<dbReference type="PANTHER" id="PTHR12827">
    <property type="entry name" value="MEIOTIC CHECKPOINT REGULATOR TSG24 FAMILY MEMBER"/>
    <property type="match status" value="1"/>
</dbReference>
<reference evidence="5 7" key="1">
    <citation type="journal article" date="2011" name="Science">
        <title>Comparative functional genomics of the fission yeasts.</title>
        <authorList>
            <person name="Rhind N."/>
            <person name="Chen Z."/>
            <person name="Yassour M."/>
            <person name="Thompson D.A."/>
            <person name="Haas B.J."/>
            <person name="Habib N."/>
            <person name="Wapinski I."/>
            <person name="Roy S."/>
            <person name="Lin M.F."/>
            <person name="Heiman D.I."/>
            <person name="Young S.K."/>
            <person name="Furuya K."/>
            <person name="Guo Y."/>
            <person name="Pidoux A."/>
            <person name="Chen H.M."/>
            <person name="Robbertse B."/>
            <person name="Goldberg J.M."/>
            <person name="Aoki K."/>
            <person name="Bayne E.H."/>
            <person name="Berlin A.M."/>
            <person name="Desjardins C.A."/>
            <person name="Dobbs E."/>
            <person name="Dukaj L."/>
            <person name="Fan L."/>
            <person name="FitzGerald M.G."/>
            <person name="French C."/>
            <person name="Gujja S."/>
            <person name="Hansen K."/>
            <person name="Keifenheim D."/>
            <person name="Levin J.Z."/>
            <person name="Mosher R.A."/>
            <person name="Mueller C.A."/>
            <person name="Pfiffner J."/>
            <person name="Priest M."/>
            <person name="Russ C."/>
            <person name="Smialowska A."/>
            <person name="Swoboda P."/>
            <person name="Sykes S.M."/>
            <person name="Vaughn M."/>
            <person name="Vengrova S."/>
            <person name="Yoder R."/>
            <person name="Zeng Q."/>
            <person name="Allshire R."/>
            <person name="Baulcombe D."/>
            <person name="Birren B.W."/>
            <person name="Brown W."/>
            <person name="Ekwall K."/>
            <person name="Kellis M."/>
            <person name="Leatherwood J."/>
            <person name="Levin H."/>
            <person name="Margalit H."/>
            <person name="Martienssen R."/>
            <person name="Nieduszynski C.A."/>
            <person name="Spatafora J.W."/>
            <person name="Friedman N."/>
            <person name="Dalgaard J.Z."/>
            <person name="Baumann P."/>
            <person name="Niki H."/>
            <person name="Regev A."/>
            <person name="Nusbaum C."/>
        </authorList>
    </citation>
    <scope>NUCLEOTIDE SEQUENCE [LARGE SCALE GENOMIC DNA]</scope>
    <source>
        <strain evidence="7">yFS275 / FY16936</strain>
    </source>
</reference>
<dbReference type="STRING" id="402676.B6K6I1"/>
<evidence type="ECO:0000256" key="3">
    <source>
        <dbReference type="ARBA" id="ARBA00022776"/>
    </source>
</evidence>
<dbReference type="HOGENOM" id="CLU_000746_0_0_1"/>
<keyword evidence="7" id="KW-1185">Reference proteome</keyword>
<sequence length="1343" mass="151955">MLELHATKIDDKFYEQQADFDETDRLEVEGTKVSYLKKGREYWNFDFSVEHQAIHATILCEFEPGTKSIVVLLEDIGYVFNLTENSSDYFIVNVPFTVKSVWNSPYGVLLERCLAKSEDTENPMPHIFCLTGPLEELSLVATEGKHKLKLCDSIVYNTENIVVTYSERDKRLSFWGCSAAEQNDHQLSSKLDKKKQAASGLLTGNDRCDSCFYGVNGNSNFLNKLDDQSLRTSVLFTHLESFPLAGAKHFNSITVNGVLVVTVMTPSTKKGIYDFISQSIFERVAVLSANGKVSLESPMSPSLTIAGTYVAMRVAGRSLLLTTEKNEERYLSIDIVSSSTLVQWCLATMRRILPVKAYEIIYTGFVYLLLKHEMNESEALDCSFLSCFLTFASVTKTDSESLEDCLFGHISFSKLISLSLQLKNLQDYTPLNNYLGHILICLHFVCEEMRLNSTLRLQKEHLAELLYQLAKWVKWQSYVQYYSADVTQPNPGYNVSMNISIDEPPVIPSIMQWLLTTLLSQKIQPFHGPQYFELSPKTMNLFPLMRSVLSFWDSLLNPDISITLLVEEMVQLGLQRKIINRFPEGLSAIFQTILSIAAENCPSSWESEELKLVNRLDIDSFLNGEPTPINSQNAEQETKEEIRNITTNVIDPSLVDSDVRSAESDFSALLFRNDKRMQEVEKLLSFTRQVTVSLESFNVGGRDVVTRQQNVVQSIVIRTISIPIGAGMMRFGSRDPLPTEVMVPQPFEYSVRFTPSKTIIQPEKEFFSKNITEWAEFHAGVALGLSVCKDSQEVNTSWIMFNRPDTLTTYHAGFLLGLGLNGHLKSLATWHSFVYLTSKHTLTSIGLLLGLSASYMGTMDAKITKLLSVHILALLPVDANELNLSPLTQTAGLLGIGLLYYGTCHRRMSEVTLNEVLCSTKNNDYHNEGYKLAAGFALGLINLGKGANLPGMADLQLAEKLHHRLTREYPNENLETSSPGAIMALTLLYLKTNDRVIAKKIDIPKSKYLLGFYRPDLLMLRITGKNLILWDEVRADYEWVKSQIPDIMLPQFDLKEKTILSSEDLMLYNVIAGICFSLGIRFAGTGNTMARDILLNFFDSFLRLCGIPAKTHDERVTYVTMIRSFRNLWVLAVERRCLIPVNRENGSPCVVPFKLVTVHQQVQKVEAPVLLPPFEELHSLESLSDKYWKFKVDFSKKRNVEQMKRSQVIALVPFTQSITEQGTLVLETKQDEANEYLQELLIDSLAFKENKSILSDVVNASTGMSQRHALQLSLQPSYDEDDRDQLVSIRILIQFFEACWTGVLANKMNGRQFSFLSQEFAEQLNIQLWQPFLNDDESSIVSH</sequence>
<evidence type="ECO:0000256" key="4">
    <source>
        <dbReference type="ARBA" id="ARBA00023306"/>
    </source>
</evidence>
<keyword evidence="2" id="KW-0132">Cell division</keyword>
<dbReference type="GeneID" id="7052576"/>
<dbReference type="OMA" id="CHRRMSE"/>
<dbReference type="InterPro" id="IPR024990">
    <property type="entry name" value="Apc1"/>
</dbReference>
<evidence type="ECO:0000313" key="6">
    <source>
        <dbReference type="JaponicusDB" id="SJAG_05329"/>
    </source>
</evidence>
<protein>
    <submittedName>
        <fullName evidence="5">Anaphase-promoting complex subunit Apc1</fullName>
    </submittedName>
</protein>
<dbReference type="GO" id="GO:0070628">
    <property type="term" value="F:proteasome binding"/>
    <property type="evidence" value="ECO:0007669"/>
    <property type="project" value="EnsemblFungi"/>
</dbReference>
<dbReference type="GO" id="GO:0070979">
    <property type="term" value="P:protein K11-linked ubiquitination"/>
    <property type="evidence" value="ECO:0000318"/>
    <property type="project" value="GO_Central"/>
</dbReference>
<dbReference type="GO" id="GO:0060090">
    <property type="term" value="F:molecular adaptor activity"/>
    <property type="evidence" value="ECO:0000318"/>
    <property type="project" value="GO_Central"/>
</dbReference>
<organism evidence="5 7">
    <name type="scientific">Schizosaccharomyces japonicus (strain yFS275 / FY16936)</name>
    <name type="common">Fission yeast</name>
    <dbReference type="NCBI Taxonomy" id="402676"/>
    <lineage>
        <taxon>Eukaryota</taxon>
        <taxon>Fungi</taxon>
        <taxon>Dikarya</taxon>
        <taxon>Ascomycota</taxon>
        <taxon>Taphrinomycotina</taxon>
        <taxon>Schizosaccharomycetes</taxon>
        <taxon>Schizosaccharomycetales</taxon>
        <taxon>Schizosaccharomycetaceae</taxon>
        <taxon>Schizosaccharomyces</taxon>
    </lineage>
</organism>
<dbReference type="GO" id="GO:0005680">
    <property type="term" value="C:anaphase-promoting complex"/>
    <property type="evidence" value="ECO:0000318"/>
    <property type="project" value="GO_Central"/>
</dbReference>
<name>B6K6I1_SCHJY</name>
<dbReference type="InterPro" id="IPR011989">
    <property type="entry name" value="ARM-like"/>
</dbReference>
<evidence type="ECO:0000256" key="2">
    <source>
        <dbReference type="ARBA" id="ARBA00022618"/>
    </source>
</evidence>
<dbReference type="GO" id="GO:0005721">
    <property type="term" value="C:pericentric heterochromatin"/>
    <property type="evidence" value="ECO:0007669"/>
    <property type="project" value="EnsemblFungi"/>
</dbReference>
<comment type="similarity">
    <text evidence="1">Belongs to the APC1 family.</text>
</comment>